<sequence>MIHLTQEKQEFLQKYTNRSHHRFRDLEYYALLLQKMKIVSESS</sequence>
<dbReference type="EMBL" id="UHFT01000001">
    <property type="protein sequence ID" value="SUN81050.1"/>
    <property type="molecule type" value="Genomic_DNA"/>
</dbReference>
<proteinExistence type="predicted"/>
<gene>
    <name evidence="1" type="ORF">NCTC11063_01796</name>
</gene>
<evidence type="ECO:0000313" key="1">
    <source>
        <dbReference type="EMBL" id="SUN81050.1"/>
    </source>
</evidence>
<keyword evidence="2" id="KW-1185">Reference proteome</keyword>
<dbReference type="Proteomes" id="UP000255236">
    <property type="component" value="Unassembled WGS sequence"/>
</dbReference>
<comment type="caution">
    <text evidence="1">The sequence shown here is derived from an EMBL/GenBank/DDBJ whole genome shotgun (WGS) entry which is preliminary data.</text>
</comment>
<name>A0A380L7I4_9STRE</name>
<evidence type="ECO:0000313" key="2">
    <source>
        <dbReference type="Proteomes" id="UP000255236"/>
    </source>
</evidence>
<dbReference type="AlphaFoldDB" id="A0A380L7I4"/>
<protein>
    <submittedName>
        <fullName evidence="1">Uncharacterized protein</fullName>
    </submittedName>
</protein>
<reference evidence="1" key="1">
    <citation type="submission" date="2018-06" db="EMBL/GenBank/DDBJ databases">
        <authorList>
            <consortium name="Pathogen Informatics"/>
            <person name="Doyle S."/>
        </authorList>
    </citation>
    <scope>NUCLEOTIDE SEQUENCE [LARGE SCALE GENOMIC DNA]</scope>
    <source>
        <strain evidence="1">NCTC11063</strain>
    </source>
</reference>
<organism evidence="1 2">
    <name type="scientific">Streptococcus milleri</name>
    <dbReference type="NCBI Taxonomy" id="33040"/>
    <lineage>
        <taxon>Bacteria</taxon>
        <taxon>Bacillati</taxon>
        <taxon>Bacillota</taxon>
        <taxon>Bacilli</taxon>
        <taxon>Lactobacillales</taxon>
        <taxon>Streptococcaceae</taxon>
        <taxon>Streptococcus</taxon>
    </lineage>
</organism>
<dbReference type="RefSeq" id="WP_258861889.1">
    <property type="nucleotide sequence ID" value="NZ_UHFT01000001.1"/>
</dbReference>
<accession>A0A380L7I4</accession>